<keyword evidence="3 13" id="KW-0808">Transferase</keyword>
<dbReference type="GO" id="GO:0005737">
    <property type="term" value="C:cytoplasm"/>
    <property type="evidence" value="ECO:0007669"/>
    <property type="project" value="TreeGrafter"/>
</dbReference>
<evidence type="ECO:0000256" key="5">
    <source>
        <dbReference type="ARBA" id="ARBA00022741"/>
    </source>
</evidence>
<dbReference type="GO" id="GO:0000278">
    <property type="term" value="P:mitotic cell cycle"/>
    <property type="evidence" value="ECO:0007669"/>
    <property type="project" value="InterPro"/>
</dbReference>
<dbReference type="Pfam" id="PF00069">
    <property type="entry name" value="Pkinase"/>
    <property type="match status" value="1"/>
</dbReference>
<dbReference type="AlphaFoldDB" id="A0A8T0B955"/>
<evidence type="ECO:0000256" key="15">
    <source>
        <dbReference type="PIRSR" id="PIRSR037281-3"/>
    </source>
</evidence>
<comment type="catalytic activity">
    <reaction evidence="13">
        <text>L-tyrosyl-[protein] + ATP = O-phospho-L-tyrosyl-[protein] + ADP + H(+)</text>
        <dbReference type="Rhea" id="RHEA:10596"/>
        <dbReference type="Rhea" id="RHEA-COMP:10136"/>
        <dbReference type="Rhea" id="RHEA-COMP:20101"/>
        <dbReference type="ChEBI" id="CHEBI:15378"/>
        <dbReference type="ChEBI" id="CHEBI:30616"/>
        <dbReference type="ChEBI" id="CHEBI:46858"/>
        <dbReference type="ChEBI" id="CHEBI:61978"/>
        <dbReference type="ChEBI" id="CHEBI:456216"/>
        <dbReference type="EC" id="2.7.10.2"/>
    </reaction>
</comment>
<evidence type="ECO:0000256" key="9">
    <source>
        <dbReference type="ARBA" id="ARBA00022842"/>
    </source>
</evidence>
<keyword evidence="9 15" id="KW-0460">Magnesium</keyword>
<dbReference type="EMBL" id="JABFDY010000009">
    <property type="protein sequence ID" value="KAF7703382.1"/>
    <property type="molecule type" value="Genomic_DNA"/>
</dbReference>
<accession>A0A8T0B955</accession>
<evidence type="ECO:0000313" key="18">
    <source>
        <dbReference type="Proteomes" id="UP000606274"/>
    </source>
</evidence>
<evidence type="ECO:0000256" key="4">
    <source>
        <dbReference type="ARBA" id="ARBA00022723"/>
    </source>
</evidence>
<dbReference type="Proteomes" id="UP000606274">
    <property type="component" value="Unassembled WGS sequence"/>
</dbReference>
<name>A0A8T0B955_SILME</name>
<evidence type="ECO:0000256" key="10">
    <source>
        <dbReference type="ARBA" id="ARBA00023137"/>
    </source>
</evidence>
<evidence type="ECO:0000256" key="7">
    <source>
        <dbReference type="ARBA" id="ARBA00022777"/>
    </source>
</evidence>
<keyword evidence="18" id="KW-1185">Reference proteome</keyword>
<feature type="binding site" evidence="14">
    <location>
        <begin position="199"/>
        <end position="207"/>
    </location>
    <ligand>
        <name>ATP</name>
        <dbReference type="ChEBI" id="CHEBI:30616"/>
    </ligand>
</feature>
<gene>
    <name evidence="17" type="ORF">HF521_022389</name>
</gene>
<feature type="domain" description="Protein kinase" evidence="16">
    <location>
        <begin position="193"/>
        <end position="458"/>
    </location>
</feature>
<dbReference type="PIRSF" id="PIRSF037281">
    <property type="entry name" value="Wee1-like_protein_kinase"/>
    <property type="match status" value="1"/>
</dbReference>
<dbReference type="Gene3D" id="1.10.510.10">
    <property type="entry name" value="Transferase(Phosphotransferase) domain 1"/>
    <property type="match status" value="1"/>
</dbReference>
<protein>
    <recommendedName>
        <fullName evidence="13">Wee1-like protein kinase</fullName>
        <ecNumber evidence="13">2.7.10.2</ecNumber>
    </recommendedName>
</protein>
<comment type="subcellular location">
    <subcellularLocation>
        <location evidence="1 13">Nucleus</location>
    </subcellularLocation>
</comment>
<dbReference type="GO" id="GO:0005634">
    <property type="term" value="C:nucleus"/>
    <property type="evidence" value="ECO:0007669"/>
    <property type="project" value="UniProtKB-SubCell"/>
</dbReference>
<dbReference type="EC" id="2.7.10.2" evidence="13"/>
<evidence type="ECO:0000256" key="11">
    <source>
        <dbReference type="ARBA" id="ARBA00023242"/>
    </source>
</evidence>
<organism evidence="17 18">
    <name type="scientific">Silurus meridionalis</name>
    <name type="common">Southern catfish</name>
    <name type="synonym">Silurus soldatovi meridionalis</name>
    <dbReference type="NCBI Taxonomy" id="175797"/>
    <lineage>
        <taxon>Eukaryota</taxon>
        <taxon>Metazoa</taxon>
        <taxon>Chordata</taxon>
        <taxon>Craniata</taxon>
        <taxon>Vertebrata</taxon>
        <taxon>Euteleostomi</taxon>
        <taxon>Actinopterygii</taxon>
        <taxon>Neopterygii</taxon>
        <taxon>Teleostei</taxon>
        <taxon>Ostariophysi</taxon>
        <taxon>Siluriformes</taxon>
        <taxon>Siluridae</taxon>
        <taxon>Silurus</taxon>
    </lineage>
</organism>
<dbReference type="InterPro" id="IPR017164">
    <property type="entry name" value="Wee1-like_protein_kinase"/>
</dbReference>
<dbReference type="OrthoDB" id="5337378at2759"/>
<reference evidence="17" key="1">
    <citation type="submission" date="2020-08" db="EMBL/GenBank/DDBJ databases">
        <title>Chromosome-level assembly of Southern catfish (Silurus meridionalis) provides insights into visual adaptation to the nocturnal and benthic lifestyles.</title>
        <authorList>
            <person name="Zhang Y."/>
            <person name="Wang D."/>
            <person name="Peng Z."/>
        </authorList>
    </citation>
    <scope>NUCLEOTIDE SEQUENCE</scope>
    <source>
        <strain evidence="17">SWU-2019-XX</strain>
        <tissue evidence="17">Muscle</tissue>
    </source>
</reference>
<keyword evidence="4 13" id="KW-0479">Metal-binding</keyword>
<evidence type="ECO:0000256" key="14">
    <source>
        <dbReference type="PIRSR" id="PIRSR037281-2"/>
    </source>
</evidence>
<feature type="binding site" evidence="14">
    <location>
        <position position="222"/>
    </location>
    <ligand>
        <name>ATP</name>
        <dbReference type="ChEBI" id="CHEBI:30616"/>
    </ligand>
</feature>
<keyword evidence="5 13" id="KW-0547">Nucleotide-binding</keyword>
<sequence length="531" mass="60207">MRSFYFCLLQMPKIRPVRQRLNFSAVVEDSSCRGIEEELRFLPSNAVCEGFLRNTPECTEHEMTINEDSIESPALLTANLSDTETPSSISCRDTSPSRLTSRHFRKSNNWKKGHSLRKRESLHSYVTPKSEIKRWGINVNPFTPDSLLVQTVSAKRNRNHQKDAWEQFEEDFIPPLKRKNVEASSTSRYKSEFYELEKISSGQFGAVFKCVKRLDGCIYAIKCSKSPLEGSVDEQKALHEVYAHAVLGQHPHVVRYYSAWTEDEYVLLQNEYCNGGTLEQLITENRRTLKFFSEAQLKNLLLHVSRGLKYIHSASLTHMNIKPSNIFISRRAAAQNTDVHESDADVVYKIGNLGHVTHVSSPRVAEGDRRFLANEILQEDYRNLQKADIFALALTVTTACRAKELPKNGEKWHAVRRGELPTVAFVLSIAFQQLLKLMIHPDPVCRPSSSALIKHTILQPVCSLSAGSLQEQLHAQKFRNALLMKELSEIQSSTAAAEPSFSVTRSQGTKYSRSSSLFGKKINRSLSLTIF</sequence>
<dbReference type="GO" id="GO:0000287">
    <property type="term" value="F:magnesium ion binding"/>
    <property type="evidence" value="ECO:0007669"/>
    <property type="project" value="InterPro"/>
</dbReference>
<evidence type="ECO:0000256" key="1">
    <source>
        <dbReference type="ARBA" id="ARBA00004123"/>
    </source>
</evidence>
<dbReference type="SUPFAM" id="SSF56112">
    <property type="entry name" value="Protein kinase-like (PK-like)"/>
    <property type="match status" value="1"/>
</dbReference>
<dbReference type="InterPro" id="IPR011009">
    <property type="entry name" value="Kinase-like_dom_sf"/>
</dbReference>
<evidence type="ECO:0000256" key="8">
    <source>
        <dbReference type="ARBA" id="ARBA00022840"/>
    </source>
</evidence>
<dbReference type="PANTHER" id="PTHR11042">
    <property type="entry name" value="EUKARYOTIC TRANSLATION INITIATION FACTOR 2-ALPHA KINASE EIF2-ALPHA KINASE -RELATED"/>
    <property type="match status" value="1"/>
</dbReference>
<keyword evidence="12" id="KW-0131">Cell cycle</keyword>
<keyword evidence="6" id="KW-0498">Mitosis</keyword>
<dbReference type="GO" id="GO:0005524">
    <property type="term" value="F:ATP binding"/>
    <property type="evidence" value="ECO:0007669"/>
    <property type="project" value="UniProtKB-UniRule"/>
</dbReference>
<evidence type="ECO:0000313" key="17">
    <source>
        <dbReference type="EMBL" id="KAF7703382.1"/>
    </source>
</evidence>
<keyword evidence="11 13" id="KW-0539">Nucleus</keyword>
<comment type="caution">
    <text evidence="17">The sequence shown here is derived from an EMBL/GenBank/DDBJ whole genome shotgun (WGS) entry which is preliminary data.</text>
</comment>
<keyword evidence="2" id="KW-0132">Cell division</keyword>
<dbReference type="PANTHER" id="PTHR11042:SF72">
    <property type="entry name" value="WEE1-LIKE PROTEIN KINASE"/>
    <property type="match status" value="1"/>
</dbReference>
<evidence type="ECO:0000256" key="6">
    <source>
        <dbReference type="ARBA" id="ARBA00022776"/>
    </source>
</evidence>
<comment type="cofactor">
    <cofactor evidence="15">
        <name>Mg(2+)</name>
        <dbReference type="ChEBI" id="CHEBI:18420"/>
    </cofactor>
    <text evidence="15">Binds 2 magnesium ions per subunit.</text>
</comment>
<dbReference type="InterPro" id="IPR050339">
    <property type="entry name" value="CC_SR_Kinase"/>
</dbReference>
<dbReference type="GO" id="GO:0004715">
    <property type="term" value="F:non-membrane spanning protein tyrosine kinase activity"/>
    <property type="evidence" value="ECO:0007669"/>
    <property type="project" value="UniProtKB-UniRule"/>
</dbReference>
<keyword evidence="8 13" id="KW-0067">ATP-binding</keyword>
<evidence type="ECO:0000256" key="2">
    <source>
        <dbReference type="ARBA" id="ARBA00022618"/>
    </source>
</evidence>
<dbReference type="GO" id="GO:0051301">
    <property type="term" value="P:cell division"/>
    <property type="evidence" value="ECO:0007669"/>
    <property type="project" value="UniProtKB-KW"/>
</dbReference>
<keyword evidence="10 13" id="KW-0829">Tyrosine-protein kinase</keyword>
<evidence type="ECO:0000256" key="3">
    <source>
        <dbReference type="ARBA" id="ARBA00022679"/>
    </source>
</evidence>
<dbReference type="PROSITE" id="PS50011">
    <property type="entry name" value="PROTEIN_KINASE_DOM"/>
    <property type="match status" value="1"/>
</dbReference>
<keyword evidence="7 13" id="KW-0418">Kinase</keyword>
<evidence type="ECO:0000256" key="13">
    <source>
        <dbReference type="PIRNR" id="PIRNR037281"/>
    </source>
</evidence>
<evidence type="ECO:0000259" key="16">
    <source>
        <dbReference type="PROSITE" id="PS50011"/>
    </source>
</evidence>
<proteinExistence type="inferred from homology"/>
<dbReference type="Gene3D" id="3.30.200.20">
    <property type="entry name" value="Phosphorylase Kinase, domain 1"/>
    <property type="match status" value="1"/>
</dbReference>
<dbReference type="FunFam" id="3.30.200.20:FF:000115">
    <property type="entry name" value="Wee1-like kinase 2"/>
    <property type="match status" value="1"/>
</dbReference>
<evidence type="ECO:0000256" key="12">
    <source>
        <dbReference type="ARBA" id="ARBA00023306"/>
    </source>
</evidence>
<feature type="binding site" evidence="15">
    <location>
        <position position="325"/>
    </location>
    <ligand>
        <name>Mg(2+)</name>
        <dbReference type="ChEBI" id="CHEBI:18420"/>
        <label>1</label>
    </ligand>
</feature>
<comment type="similarity">
    <text evidence="13">Belongs to the protein kinase superfamily. Ser/Thr protein kinase family. WEE1 subfamily.</text>
</comment>
<dbReference type="InterPro" id="IPR000719">
    <property type="entry name" value="Prot_kinase_dom"/>
</dbReference>